<keyword evidence="1" id="KW-0812">Transmembrane</keyword>
<evidence type="ECO:0000256" key="1">
    <source>
        <dbReference type="SAM" id="Phobius"/>
    </source>
</evidence>
<name>Q026S4_SOLUE</name>
<accession>Q026S4</accession>
<feature type="transmembrane region" description="Helical" evidence="1">
    <location>
        <begin position="7"/>
        <end position="31"/>
    </location>
</feature>
<keyword evidence="1" id="KW-1133">Transmembrane helix</keyword>
<proteinExistence type="predicted"/>
<gene>
    <name evidence="2" type="ordered locus">Acid_2005</name>
</gene>
<organism evidence="2">
    <name type="scientific">Solibacter usitatus (strain Ellin6076)</name>
    <dbReference type="NCBI Taxonomy" id="234267"/>
    <lineage>
        <taxon>Bacteria</taxon>
        <taxon>Pseudomonadati</taxon>
        <taxon>Acidobacteriota</taxon>
        <taxon>Terriglobia</taxon>
        <taxon>Bryobacterales</taxon>
        <taxon>Solibacteraceae</taxon>
        <taxon>Candidatus Solibacter</taxon>
    </lineage>
</organism>
<dbReference type="AlphaFoldDB" id="Q026S4"/>
<evidence type="ECO:0000313" key="2">
    <source>
        <dbReference type="EMBL" id="ABJ82995.1"/>
    </source>
</evidence>
<dbReference type="HOGENOM" id="CLU_2119518_0_0_0"/>
<dbReference type="Pfam" id="PF16137">
    <property type="entry name" value="DUF4845"/>
    <property type="match status" value="1"/>
</dbReference>
<sequence length="114" mass="12743" precursor="true">MNPVPRWRIAAAIAVLAALVGFGVVFAPIYVDNLKLQSFVAEITRRADSKTQNDATLRQTVLRRATELDLPVKADNVQINRSPDGLRIDVRYFVRVNFPGYTVDLHFYPGAGSR</sequence>
<dbReference type="InParanoid" id="Q026S4"/>
<dbReference type="EMBL" id="CP000473">
    <property type="protein sequence ID" value="ABJ82995.1"/>
    <property type="molecule type" value="Genomic_DNA"/>
</dbReference>
<protein>
    <recommendedName>
        <fullName evidence="3">Transmembrane protein</fullName>
    </recommendedName>
</protein>
<dbReference type="InterPro" id="IPR032314">
    <property type="entry name" value="DUF4845"/>
</dbReference>
<reference evidence="2" key="1">
    <citation type="submission" date="2006-10" db="EMBL/GenBank/DDBJ databases">
        <title>Complete sequence of Solibacter usitatus Ellin6076.</title>
        <authorList>
            <consortium name="US DOE Joint Genome Institute"/>
            <person name="Copeland A."/>
            <person name="Lucas S."/>
            <person name="Lapidus A."/>
            <person name="Barry K."/>
            <person name="Detter J.C."/>
            <person name="Glavina del Rio T."/>
            <person name="Hammon N."/>
            <person name="Israni S."/>
            <person name="Dalin E."/>
            <person name="Tice H."/>
            <person name="Pitluck S."/>
            <person name="Thompson L.S."/>
            <person name="Brettin T."/>
            <person name="Bruce D."/>
            <person name="Han C."/>
            <person name="Tapia R."/>
            <person name="Gilna P."/>
            <person name="Schmutz J."/>
            <person name="Larimer F."/>
            <person name="Land M."/>
            <person name="Hauser L."/>
            <person name="Kyrpides N."/>
            <person name="Mikhailova N."/>
            <person name="Janssen P.H."/>
            <person name="Kuske C.R."/>
            <person name="Richardson P."/>
        </authorList>
    </citation>
    <scope>NUCLEOTIDE SEQUENCE</scope>
    <source>
        <strain evidence="2">Ellin6076</strain>
    </source>
</reference>
<dbReference type="OrthoDB" id="9859929at2"/>
<dbReference type="STRING" id="234267.Acid_2005"/>
<dbReference type="KEGG" id="sus:Acid_2005"/>
<evidence type="ECO:0008006" key="3">
    <source>
        <dbReference type="Google" id="ProtNLM"/>
    </source>
</evidence>
<keyword evidence="1" id="KW-0472">Membrane</keyword>